<organism evidence="8 9">
    <name type="scientific">Sporobacter termitidis DSM 10068</name>
    <dbReference type="NCBI Taxonomy" id="1123282"/>
    <lineage>
        <taxon>Bacteria</taxon>
        <taxon>Bacillati</taxon>
        <taxon>Bacillota</taxon>
        <taxon>Clostridia</taxon>
        <taxon>Eubacteriales</taxon>
        <taxon>Oscillospiraceae</taxon>
        <taxon>Sporobacter</taxon>
    </lineage>
</organism>
<dbReference type="GO" id="GO:0046294">
    <property type="term" value="P:formaldehyde catabolic process"/>
    <property type="evidence" value="ECO:0007669"/>
    <property type="project" value="TreeGrafter"/>
</dbReference>
<keyword evidence="9" id="KW-1185">Reference proteome</keyword>
<proteinExistence type="inferred from homology"/>
<dbReference type="CDD" id="cd08278">
    <property type="entry name" value="benzyl_alcohol_DH"/>
    <property type="match status" value="1"/>
</dbReference>
<evidence type="ECO:0000256" key="2">
    <source>
        <dbReference type="ARBA" id="ARBA00022723"/>
    </source>
</evidence>
<dbReference type="GO" id="GO:0005829">
    <property type="term" value="C:cytosol"/>
    <property type="evidence" value="ECO:0007669"/>
    <property type="project" value="TreeGrafter"/>
</dbReference>
<dbReference type="SUPFAM" id="SSF51735">
    <property type="entry name" value="NAD(P)-binding Rossmann-fold domains"/>
    <property type="match status" value="1"/>
</dbReference>
<evidence type="ECO:0000256" key="3">
    <source>
        <dbReference type="ARBA" id="ARBA00022833"/>
    </source>
</evidence>
<dbReference type="EMBL" id="FQXV01000002">
    <property type="protein sequence ID" value="SHH74179.1"/>
    <property type="molecule type" value="Genomic_DNA"/>
</dbReference>
<dbReference type="InterPro" id="IPR011032">
    <property type="entry name" value="GroES-like_sf"/>
</dbReference>
<gene>
    <name evidence="8" type="ORF">SAMN02745823_00811</name>
</gene>
<keyword evidence="3 6" id="KW-0862">Zinc</keyword>
<dbReference type="Gene3D" id="3.90.180.10">
    <property type="entry name" value="Medium-chain alcohol dehydrogenases, catalytic domain"/>
    <property type="match status" value="1"/>
</dbReference>
<evidence type="ECO:0000256" key="5">
    <source>
        <dbReference type="ARBA" id="ARBA00023027"/>
    </source>
</evidence>
<dbReference type="STRING" id="1123282.SAMN02745823_00811"/>
<dbReference type="InterPro" id="IPR002328">
    <property type="entry name" value="ADH_Zn_CS"/>
</dbReference>
<keyword evidence="4" id="KW-0560">Oxidoreductase</keyword>
<comment type="similarity">
    <text evidence="6">Belongs to the zinc-containing alcohol dehydrogenase family.</text>
</comment>
<dbReference type="GO" id="GO:0008270">
    <property type="term" value="F:zinc ion binding"/>
    <property type="evidence" value="ECO:0007669"/>
    <property type="project" value="InterPro"/>
</dbReference>
<dbReference type="InterPro" id="IPR036291">
    <property type="entry name" value="NAD(P)-bd_dom_sf"/>
</dbReference>
<dbReference type="InterPro" id="IPR020843">
    <property type="entry name" value="ER"/>
</dbReference>
<keyword evidence="2 6" id="KW-0479">Metal-binding</keyword>
<feature type="domain" description="Enoyl reductase (ER)" evidence="7">
    <location>
        <begin position="23"/>
        <end position="372"/>
    </location>
</feature>
<dbReference type="SMART" id="SM00829">
    <property type="entry name" value="PKS_ER"/>
    <property type="match status" value="1"/>
</dbReference>
<dbReference type="SUPFAM" id="SSF50129">
    <property type="entry name" value="GroES-like"/>
    <property type="match status" value="1"/>
</dbReference>
<dbReference type="GO" id="GO:0051903">
    <property type="term" value="F:S-(hydroxymethyl)glutathione dehydrogenase [NAD(P)+] activity"/>
    <property type="evidence" value="ECO:0007669"/>
    <property type="project" value="TreeGrafter"/>
</dbReference>
<dbReference type="Gene3D" id="3.40.50.720">
    <property type="entry name" value="NAD(P)-binding Rossmann-like Domain"/>
    <property type="match status" value="1"/>
</dbReference>
<accession>A0A1M5VG09</accession>
<evidence type="ECO:0000313" key="8">
    <source>
        <dbReference type="EMBL" id="SHH74179.1"/>
    </source>
</evidence>
<reference evidence="8 9" key="1">
    <citation type="submission" date="2016-11" db="EMBL/GenBank/DDBJ databases">
        <authorList>
            <person name="Jaros S."/>
            <person name="Januszkiewicz K."/>
            <person name="Wedrychowicz H."/>
        </authorList>
    </citation>
    <scope>NUCLEOTIDE SEQUENCE [LARGE SCALE GENOMIC DNA]</scope>
    <source>
        <strain evidence="8 9">DSM 10068</strain>
    </source>
</reference>
<evidence type="ECO:0000256" key="6">
    <source>
        <dbReference type="RuleBase" id="RU361277"/>
    </source>
</evidence>
<evidence type="ECO:0000256" key="4">
    <source>
        <dbReference type="ARBA" id="ARBA00023002"/>
    </source>
</evidence>
<protein>
    <submittedName>
        <fullName evidence="8">Aryl-alcohol dehydrogenase</fullName>
    </submittedName>
</protein>
<dbReference type="InterPro" id="IPR013149">
    <property type="entry name" value="ADH-like_C"/>
</dbReference>
<dbReference type="Pfam" id="PF00107">
    <property type="entry name" value="ADH_zinc_N"/>
    <property type="match status" value="1"/>
</dbReference>
<dbReference type="PANTHER" id="PTHR43880:SF12">
    <property type="entry name" value="ALCOHOL DEHYDROGENASE CLASS-3"/>
    <property type="match status" value="1"/>
</dbReference>
<dbReference type="PROSITE" id="PS00059">
    <property type="entry name" value="ADH_ZINC"/>
    <property type="match status" value="1"/>
</dbReference>
<evidence type="ECO:0000259" key="7">
    <source>
        <dbReference type="SMART" id="SM00829"/>
    </source>
</evidence>
<dbReference type="AlphaFoldDB" id="A0A1M5VG09"/>
<comment type="cofactor">
    <cofactor evidence="1 6">
        <name>Zn(2+)</name>
        <dbReference type="ChEBI" id="CHEBI:29105"/>
    </cofactor>
</comment>
<dbReference type="PANTHER" id="PTHR43880">
    <property type="entry name" value="ALCOHOL DEHYDROGENASE"/>
    <property type="match status" value="1"/>
</dbReference>
<dbReference type="FunFam" id="3.40.50.720:FF:000003">
    <property type="entry name" value="S-(hydroxymethyl)glutathione dehydrogenase"/>
    <property type="match status" value="1"/>
</dbReference>
<evidence type="ECO:0000313" key="9">
    <source>
        <dbReference type="Proteomes" id="UP000183995"/>
    </source>
</evidence>
<name>A0A1M5VG09_9FIRM</name>
<sequence>MSDGRIQRRNSMKIKAAVVFEKGQPFEIRELELDAPKAGEVLVKVAACGVCHTDEVARQQIIPVPLPAVFGHEGCGVVEDVGPGVTEFKKGDRVGFSYGYCGVCEACRTGHTYGCEENRRLNFFGLQFDGTKRLRTEDKEVSSFFGQAAFATHAVVHVHNLIRVPDGVELELVGPLGCGIQTGAGAVLNYLKPDPASAVIITGCGPVGLSAVMAAKIAGCTTIIACDVVDSRLEMARELGATHTINSKNVDSVVNEVKKLTRIGTNYAIDCTGIGACVRQSLNCVRSLGTCVVLGATQELTIHVENELMGAGKKLVGIVEGCSVPQIFIPQLLEYYKKGMFPFDRLITYYDFEDISRAFEDTHKGKVIKAILRMPE</sequence>
<dbReference type="InterPro" id="IPR013154">
    <property type="entry name" value="ADH-like_N"/>
</dbReference>
<keyword evidence="5" id="KW-0520">NAD</keyword>
<dbReference type="Pfam" id="PF08240">
    <property type="entry name" value="ADH_N"/>
    <property type="match status" value="1"/>
</dbReference>
<evidence type="ECO:0000256" key="1">
    <source>
        <dbReference type="ARBA" id="ARBA00001947"/>
    </source>
</evidence>
<dbReference type="Proteomes" id="UP000183995">
    <property type="component" value="Unassembled WGS sequence"/>
</dbReference>